<protein>
    <submittedName>
        <fullName evidence="1">Uncharacterized protein</fullName>
    </submittedName>
</protein>
<gene>
    <name evidence="1" type="ORF">CGI_10018160</name>
</gene>
<dbReference type="EMBL" id="JH818281">
    <property type="protein sequence ID" value="EKC39741.1"/>
    <property type="molecule type" value="Genomic_DNA"/>
</dbReference>
<name>K1RXL6_MAGGI</name>
<proteinExistence type="predicted"/>
<dbReference type="HOGENOM" id="CLU_1908698_0_0_1"/>
<dbReference type="InParanoid" id="K1RXL6"/>
<evidence type="ECO:0000313" key="1">
    <source>
        <dbReference type="EMBL" id="EKC39741.1"/>
    </source>
</evidence>
<organism evidence="1">
    <name type="scientific">Magallana gigas</name>
    <name type="common">Pacific oyster</name>
    <name type="synonym">Crassostrea gigas</name>
    <dbReference type="NCBI Taxonomy" id="29159"/>
    <lineage>
        <taxon>Eukaryota</taxon>
        <taxon>Metazoa</taxon>
        <taxon>Spiralia</taxon>
        <taxon>Lophotrochozoa</taxon>
        <taxon>Mollusca</taxon>
        <taxon>Bivalvia</taxon>
        <taxon>Autobranchia</taxon>
        <taxon>Pteriomorphia</taxon>
        <taxon>Ostreida</taxon>
        <taxon>Ostreoidea</taxon>
        <taxon>Ostreidae</taxon>
        <taxon>Magallana</taxon>
    </lineage>
</organism>
<dbReference type="AlphaFoldDB" id="K1RXL6"/>
<sequence length="133" mass="15123">MLPQGAESSPQDQSLMDIPQVITAIETGYRCLTGVTCLNETEIWMCGDDDMMKLFNIQGERVKSIQYSDTAVKLMEALYHQGTGIKMLTCEMFFLMKDFYTFPIRQPVSTYLILSTSIPKKPALICTDEYKLL</sequence>
<reference evidence="1" key="1">
    <citation type="journal article" date="2012" name="Nature">
        <title>The oyster genome reveals stress adaptation and complexity of shell formation.</title>
        <authorList>
            <person name="Zhang G."/>
            <person name="Fang X."/>
            <person name="Guo X."/>
            <person name="Li L."/>
            <person name="Luo R."/>
            <person name="Xu F."/>
            <person name="Yang P."/>
            <person name="Zhang L."/>
            <person name="Wang X."/>
            <person name="Qi H."/>
            <person name="Xiong Z."/>
            <person name="Que H."/>
            <person name="Xie Y."/>
            <person name="Holland P.W."/>
            <person name="Paps J."/>
            <person name="Zhu Y."/>
            <person name="Wu F."/>
            <person name="Chen Y."/>
            <person name="Wang J."/>
            <person name="Peng C."/>
            <person name="Meng J."/>
            <person name="Yang L."/>
            <person name="Liu J."/>
            <person name="Wen B."/>
            <person name="Zhang N."/>
            <person name="Huang Z."/>
            <person name="Zhu Q."/>
            <person name="Feng Y."/>
            <person name="Mount A."/>
            <person name="Hedgecock D."/>
            <person name="Xu Z."/>
            <person name="Liu Y."/>
            <person name="Domazet-Loso T."/>
            <person name="Du Y."/>
            <person name="Sun X."/>
            <person name="Zhang S."/>
            <person name="Liu B."/>
            <person name="Cheng P."/>
            <person name="Jiang X."/>
            <person name="Li J."/>
            <person name="Fan D."/>
            <person name="Wang W."/>
            <person name="Fu W."/>
            <person name="Wang T."/>
            <person name="Wang B."/>
            <person name="Zhang J."/>
            <person name="Peng Z."/>
            <person name="Li Y."/>
            <person name="Li N."/>
            <person name="Wang J."/>
            <person name="Chen M."/>
            <person name="He Y."/>
            <person name="Tan F."/>
            <person name="Song X."/>
            <person name="Zheng Q."/>
            <person name="Huang R."/>
            <person name="Yang H."/>
            <person name="Du X."/>
            <person name="Chen L."/>
            <person name="Yang M."/>
            <person name="Gaffney P.M."/>
            <person name="Wang S."/>
            <person name="Luo L."/>
            <person name="She Z."/>
            <person name="Ming Y."/>
            <person name="Huang W."/>
            <person name="Zhang S."/>
            <person name="Huang B."/>
            <person name="Zhang Y."/>
            <person name="Qu T."/>
            <person name="Ni P."/>
            <person name="Miao G."/>
            <person name="Wang J."/>
            <person name="Wang Q."/>
            <person name="Steinberg C.E."/>
            <person name="Wang H."/>
            <person name="Li N."/>
            <person name="Qian L."/>
            <person name="Zhang G."/>
            <person name="Li Y."/>
            <person name="Yang H."/>
            <person name="Liu X."/>
            <person name="Wang J."/>
            <person name="Yin Y."/>
            <person name="Wang J."/>
        </authorList>
    </citation>
    <scope>NUCLEOTIDE SEQUENCE [LARGE SCALE GENOMIC DNA]</scope>
    <source>
        <strain evidence="1">05x7-T-G4-1.051#20</strain>
    </source>
</reference>
<accession>K1RXL6</accession>